<dbReference type="Proteomes" id="UP000029120">
    <property type="component" value="Chromosome 3"/>
</dbReference>
<dbReference type="GO" id="GO:0052324">
    <property type="term" value="P:plant-type cell wall cellulose biosynthetic process"/>
    <property type="evidence" value="ECO:0007669"/>
    <property type="project" value="TreeGrafter"/>
</dbReference>
<proteinExistence type="inferred from homology"/>
<evidence type="ECO:0000256" key="2">
    <source>
        <dbReference type="ARBA" id="ARBA00022729"/>
    </source>
</evidence>
<keyword evidence="6" id="KW-1185">Reference proteome</keyword>
<protein>
    <submittedName>
        <fullName evidence="5">Uncharacterized protein</fullName>
    </submittedName>
</protein>
<dbReference type="InterPro" id="IPR006918">
    <property type="entry name" value="COBRA_pln"/>
</dbReference>
<dbReference type="PANTHER" id="PTHR31673:SF3">
    <property type="entry name" value="COBRA-LIKE PROTEIN 4"/>
    <property type="match status" value="1"/>
</dbReference>
<dbReference type="GO" id="GO:0010215">
    <property type="term" value="P:cellulose microfibril organization"/>
    <property type="evidence" value="ECO:0007669"/>
    <property type="project" value="InterPro"/>
</dbReference>
<evidence type="ECO:0000313" key="6">
    <source>
        <dbReference type="Proteomes" id="UP000029120"/>
    </source>
</evidence>
<evidence type="ECO:0000256" key="4">
    <source>
        <dbReference type="SAM" id="SignalP"/>
    </source>
</evidence>
<organism evidence="5 6">
    <name type="scientific">Arabis alpina</name>
    <name type="common">Alpine rock-cress</name>
    <dbReference type="NCBI Taxonomy" id="50452"/>
    <lineage>
        <taxon>Eukaryota</taxon>
        <taxon>Viridiplantae</taxon>
        <taxon>Streptophyta</taxon>
        <taxon>Embryophyta</taxon>
        <taxon>Tracheophyta</taxon>
        <taxon>Spermatophyta</taxon>
        <taxon>Magnoliopsida</taxon>
        <taxon>eudicotyledons</taxon>
        <taxon>Gunneridae</taxon>
        <taxon>Pentapetalae</taxon>
        <taxon>rosids</taxon>
        <taxon>malvids</taxon>
        <taxon>Brassicales</taxon>
        <taxon>Brassicaceae</taxon>
        <taxon>Arabideae</taxon>
        <taxon>Arabis</taxon>
    </lineage>
</organism>
<gene>
    <name evidence="5" type="ordered locus">AALP_Aa3g107700</name>
</gene>
<feature type="chain" id="PRO_5001823106" evidence="4">
    <location>
        <begin position="22"/>
        <end position="116"/>
    </location>
</feature>
<dbReference type="AlphaFoldDB" id="A0A087H8E3"/>
<comment type="similarity">
    <text evidence="1">Belongs to the COBRA family.</text>
</comment>
<accession>A0A087H8E3</accession>
<dbReference type="Gramene" id="KFK38395">
    <property type="protein sequence ID" value="KFK38395"/>
    <property type="gene ID" value="AALP_AA3G107700"/>
</dbReference>
<keyword evidence="2 4" id="KW-0732">Signal</keyword>
<dbReference type="PANTHER" id="PTHR31673">
    <property type="entry name" value="PROTEIN COBRA"/>
    <property type="match status" value="1"/>
</dbReference>
<dbReference type="GO" id="GO:0005886">
    <property type="term" value="C:plasma membrane"/>
    <property type="evidence" value="ECO:0007669"/>
    <property type="project" value="TreeGrafter"/>
</dbReference>
<name>A0A087H8E3_ARAAL</name>
<feature type="signal peptide" evidence="4">
    <location>
        <begin position="1"/>
        <end position="21"/>
    </location>
</feature>
<evidence type="ECO:0000313" key="5">
    <source>
        <dbReference type="EMBL" id="KFK38395.1"/>
    </source>
</evidence>
<sequence>MWRYSTAKFFLLLLLVEVSLGRYLADLDSSSRSNVSSITTLEDLYPNGNVTIKFDIMSETSDSYTANVTILNYFKNKLKNHEIVGPWELGWIWMEDEILLSTVGAKGTQSGYDLTG</sequence>
<evidence type="ECO:0000256" key="3">
    <source>
        <dbReference type="ARBA" id="ARBA00023180"/>
    </source>
</evidence>
<reference evidence="6" key="1">
    <citation type="journal article" date="2015" name="Nat. Plants">
        <title>Genome expansion of Arabis alpina linked with retrotransposition and reduced symmetric DNA methylation.</title>
        <authorList>
            <person name="Willing E.M."/>
            <person name="Rawat V."/>
            <person name="Mandakova T."/>
            <person name="Maumus F."/>
            <person name="James G.V."/>
            <person name="Nordstroem K.J."/>
            <person name="Becker C."/>
            <person name="Warthmann N."/>
            <person name="Chica C."/>
            <person name="Szarzynska B."/>
            <person name="Zytnicki M."/>
            <person name="Albani M.C."/>
            <person name="Kiefer C."/>
            <person name="Bergonzi S."/>
            <person name="Castaings L."/>
            <person name="Mateos J.L."/>
            <person name="Berns M.C."/>
            <person name="Bujdoso N."/>
            <person name="Piofczyk T."/>
            <person name="de Lorenzo L."/>
            <person name="Barrero-Sicilia C."/>
            <person name="Mateos I."/>
            <person name="Piednoel M."/>
            <person name="Hagmann J."/>
            <person name="Chen-Min-Tao R."/>
            <person name="Iglesias-Fernandez R."/>
            <person name="Schuster S.C."/>
            <person name="Alonso-Blanco C."/>
            <person name="Roudier F."/>
            <person name="Carbonero P."/>
            <person name="Paz-Ares J."/>
            <person name="Davis S.J."/>
            <person name="Pecinka A."/>
            <person name="Quesneville H."/>
            <person name="Colot V."/>
            <person name="Lysak M.A."/>
            <person name="Weigel D."/>
            <person name="Coupland G."/>
            <person name="Schneeberger K."/>
        </authorList>
    </citation>
    <scope>NUCLEOTIDE SEQUENCE [LARGE SCALE GENOMIC DNA]</scope>
    <source>
        <strain evidence="6">cv. Pajares</strain>
    </source>
</reference>
<dbReference type="EMBL" id="CM002871">
    <property type="protein sequence ID" value="KFK38395.1"/>
    <property type="molecule type" value="Genomic_DNA"/>
</dbReference>
<keyword evidence="3" id="KW-0325">Glycoprotein</keyword>
<dbReference type="OrthoDB" id="1112765at2759"/>
<evidence type="ECO:0000256" key="1">
    <source>
        <dbReference type="ARBA" id="ARBA00005507"/>
    </source>
</evidence>